<comment type="similarity">
    <text evidence="1">Belongs to the SH3BGR family.</text>
</comment>
<protein>
    <submittedName>
        <fullName evidence="3">SH3 domain-binding glutamic acid-rich protein homolog</fullName>
    </submittedName>
</protein>
<feature type="region of interest" description="Disordered" evidence="2">
    <location>
        <begin position="97"/>
        <end position="126"/>
    </location>
</feature>
<evidence type="ECO:0000256" key="2">
    <source>
        <dbReference type="SAM" id="MobiDB-lite"/>
    </source>
</evidence>
<dbReference type="InterPro" id="IPR036249">
    <property type="entry name" value="Thioredoxin-like_sf"/>
</dbReference>
<proteinExistence type="evidence at transcript level"/>
<dbReference type="AlphaFoldDB" id="C1C173"/>
<evidence type="ECO:0000313" key="3">
    <source>
        <dbReference type="EMBL" id="ACO15026.1"/>
    </source>
</evidence>
<sequence length="126" mass="13974">MVIKVYISGNSGNKEIVTHQQRIFMILNSLGIENAPVDIAGPGMEEARDFMRANGKKKDGERNVLPPQIFNEEKYCGDYDDFDIANEDDLLEEFLGIPKKAPLDGPEATGATENDPSKLLKEEESS</sequence>
<accession>C1C173</accession>
<dbReference type="PANTHER" id="PTHR12232">
    <property type="entry name" value="SH3 DOMAIN-BINDING GLUTAMIC ACID-RICH-LIKE PROTEIN"/>
    <property type="match status" value="1"/>
</dbReference>
<dbReference type="Gene3D" id="3.40.30.10">
    <property type="entry name" value="Glutaredoxin"/>
    <property type="match status" value="1"/>
</dbReference>
<dbReference type="Pfam" id="PF04908">
    <property type="entry name" value="SH3BGR"/>
    <property type="match status" value="1"/>
</dbReference>
<evidence type="ECO:0000256" key="1">
    <source>
        <dbReference type="ARBA" id="ARBA00007764"/>
    </source>
</evidence>
<feature type="compositionally biased region" description="Basic and acidic residues" evidence="2">
    <location>
        <begin position="115"/>
        <end position="126"/>
    </location>
</feature>
<dbReference type="SUPFAM" id="SSF52833">
    <property type="entry name" value="Thioredoxin-like"/>
    <property type="match status" value="1"/>
</dbReference>
<organism evidence="3">
    <name type="scientific">Caligus clemensi</name>
    <name type="common">Sea louse</name>
    <dbReference type="NCBI Taxonomy" id="344056"/>
    <lineage>
        <taxon>Eukaryota</taxon>
        <taxon>Metazoa</taxon>
        <taxon>Ecdysozoa</taxon>
        <taxon>Arthropoda</taxon>
        <taxon>Crustacea</taxon>
        <taxon>Multicrustacea</taxon>
        <taxon>Hexanauplia</taxon>
        <taxon>Copepoda</taxon>
        <taxon>Siphonostomatoida</taxon>
        <taxon>Caligidae</taxon>
        <taxon>Caligus</taxon>
    </lineage>
</organism>
<dbReference type="GO" id="GO:0005737">
    <property type="term" value="C:cytoplasm"/>
    <property type="evidence" value="ECO:0007669"/>
    <property type="project" value="TreeGrafter"/>
</dbReference>
<name>C1C173_CALCM</name>
<dbReference type="EMBL" id="BT080602">
    <property type="protein sequence ID" value="ACO15026.1"/>
    <property type="molecule type" value="mRNA"/>
</dbReference>
<reference evidence="3" key="1">
    <citation type="submission" date="2009-03" db="EMBL/GenBank/DDBJ databases">
        <title>Caligus clemensi ESTs and full-length cDNAs.</title>
        <authorList>
            <person name="Yasuike M."/>
            <person name="von Schalburg K."/>
            <person name="Cooper G."/>
            <person name="Leong J."/>
            <person name="Jones S.R.M."/>
            <person name="Koop B.F."/>
        </authorList>
    </citation>
    <scope>NUCLEOTIDE SEQUENCE</scope>
    <source>
        <tissue evidence="3">Whole</tissue>
    </source>
</reference>
<dbReference type="PANTHER" id="PTHR12232:SF15">
    <property type="entry name" value="SH3 DOMAIN-BINDING GLUTAMIC ACID-RICH PROTEIN HOMOLOG"/>
    <property type="match status" value="1"/>
</dbReference>
<gene>
    <name evidence="3" type="primary">SH3BG</name>
</gene>
<dbReference type="InterPro" id="IPR006993">
    <property type="entry name" value="Glut_rich_SH3-bd"/>
</dbReference>
<dbReference type="InterPro" id="IPR051033">
    <property type="entry name" value="SH3BGR"/>
</dbReference>